<evidence type="ECO:0000256" key="1">
    <source>
        <dbReference type="ARBA" id="ARBA00022737"/>
    </source>
</evidence>
<feature type="chain" id="PRO_5018658426" description="RRM domain-containing protein" evidence="4">
    <location>
        <begin position="18"/>
        <end position="80"/>
    </location>
</feature>
<accession>A0A3Q7F127</accession>
<dbReference type="Pfam" id="PF00076">
    <property type="entry name" value="RRM_1"/>
    <property type="match status" value="1"/>
</dbReference>
<evidence type="ECO:0000256" key="2">
    <source>
        <dbReference type="ARBA" id="ARBA00022884"/>
    </source>
</evidence>
<dbReference type="GO" id="GO:0003723">
    <property type="term" value="F:RNA binding"/>
    <property type="evidence" value="ECO:0007669"/>
    <property type="project" value="UniProtKB-UniRule"/>
</dbReference>
<dbReference type="PROSITE" id="PS50102">
    <property type="entry name" value="RRM"/>
    <property type="match status" value="1"/>
</dbReference>
<dbReference type="AlphaFoldDB" id="A0A3Q7F127"/>
<name>A0A3Q7F127_SOLLC</name>
<keyword evidence="7" id="KW-1185">Reference proteome</keyword>
<dbReference type="EnsemblPlants" id="Solyc02g063548.1.1">
    <property type="protein sequence ID" value="Solyc02g063548.1.1"/>
    <property type="gene ID" value="Solyc02g063548.1"/>
</dbReference>
<dbReference type="Gramene" id="Solyc02g063548.1.1">
    <property type="protein sequence ID" value="Solyc02g063548.1.1"/>
    <property type="gene ID" value="Solyc02g063548.1"/>
</dbReference>
<dbReference type="InParanoid" id="A0A3Q7F127"/>
<proteinExistence type="predicted"/>
<reference evidence="6" key="1">
    <citation type="journal article" date="2012" name="Nature">
        <title>The tomato genome sequence provides insights into fleshy fruit evolution.</title>
        <authorList>
            <consortium name="Tomato Genome Consortium"/>
        </authorList>
    </citation>
    <scope>NUCLEOTIDE SEQUENCE [LARGE SCALE GENOMIC DNA]</scope>
    <source>
        <strain evidence="6">cv. Heinz 1706</strain>
    </source>
</reference>
<evidence type="ECO:0000313" key="6">
    <source>
        <dbReference type="EnsemblPlants" id="Solyc02g063548.1.1"/>
    </source>
</evidence>
<dbReference type="SUPFAM" id="SSF54928">
    <property type="entry name" value="RNA-binding domain, RBD"/>
    <property type="match status" value="1"/>
</dbReference>
<dbReference type="PANTHER" id="PTHR48032:SF6">
    <property type="entry name" value="RNA-BINDING (RRM_RBD_RNP MOTIFS) FAMILY PROTEIN"/>
    <property type="match status" value="1"/>
</dbReference>
<keyword evidence="2 3" id="KW-0694">RNA-binding</keyword>
<sequence length="80" mass="9159">MIIIVVVKLVISKGASGQSQFGPECLNFQRQENNGKSNRRKIFVGGLPLNLSEEDFKIYFEKFEIILQVNLIFDKEIKTP</sequence>
<dbReference type="PANTHER" id="PTHR48032">
    <property type="entry name" value="RNA-BINDING PROTEIN MUSASHI HOMOLOG RBP6"/>
    <property type="match status" value="1"/>
</dbReference>
<dbReference type="Proteomes" id="UP000004994">
    <property type="component" value="Chromosome 2"/>
</dbReference>
<feature type="signal peptide" evidence="4">
    <location>
        <begin position="1"/>
        <end position="17"/>
    </location>
</feature>
<evidence type="ECO:0000256" key="4">
    <source>
        <dbReference type="SAM" id="SignalP"/>
    </source>
</evidence>
<feature type="domain" description="RRM" evidence="5">
    <location>
        <begin position="40"/>
        <end position="80"/>
    </location>
</feature>
<reference evidence="6" key="2">
    <citation type="submission" date="2019-01" db="UniProtKB">
        <authorList>
            <consortium name="EnsemblPlants"/>
        </authorList>
    </citation>
    <scope>IDENTIFICATION</scope>
    <source>
        <strain evidence="6">cv. Heinz 1706</strain>
    </source>
</reference>
<dbReference type="Gene3D" id="3.30.70.330">
    <property type="match status" value="1"/>
</dbReference>
<protein>
    <recommendedName>
        <fullName evidence="5">RRM domain-containing protein</fullName>
    </recommendedName>
</protein>
<evidence type="ECO:0000313" key="7">
    <source>
        <dbReference type="Proteomes" id="UP000004994"/>
    </source>
</evidence>
<dbReference type="InterPro" id="IPR035979">
    <property type="entry name" value="RBD_domain_sf"/>
</dbReference>
<keyword evidence="4" id="KW-0732">Signal</keyword>
<dbReference type="InterPro" id="IPR012677">
    <property type="entry name" value="Nucleotide-bd_a/b_plait_sf"/>
</dbReference>
<evidence type="ECO:0000259" key="5">
    <source>
        <dbReference type="PROSITE" id="PS50102"/>
    </source>
</evidence>
<keyword evidence="1" id="KW-0677">Repeat</keyword>
<organism evidence="6">
    <name type="scientific">Solanum lycopersicum</name>
    <name type="common">Tomato</name>
    <name type="synonym">Lycopersicon esculentum</name>
    <dbReference type="NCBI Taxonomy" id="4081"/>
    <lineage>
        <taxon>Eukaryota</taxon>
        <taxon>Viridiplantae</taxon>
        <taxon>Streptophyta</taxon>
        <taxon>Embryophyta</taxon>
        <taxon>Tracheophyta</taxon>
        <taxon>Spermatophyta</taxon>
        <taxon>Magnoliopsida</taxon>
        <taxon>eudicotyledons</taxon>
        <taxon>Gunneridae</taxon>
        <taxon>Pentapetalae</taxon>
        <taxon>asterids</taxon>
        <taxon>lamiids</taxon>
        <taxon>Solanales</taxon>
        <taxon>Solanaceae</taxon>
        <taxon>Solanoideae</taxon>
        <taxon>Solaneae</taxon>
        <taxon>Solanum</taxon>
        <taxon>Solanum subgen. Lycopersicon</taxon>
    </lineage>
</organism>
<dbReference type="InterPro" id="IPR000504">
    <property type="entry name" value="RRM_dom"/>
</dbReference>
<evidence type="ECO:0000256" key="3">
    <source>
        <dbReference type="PROSITE-ProRule" id="PRU00176"/>
    </source>
</evidence>